<reference evidence="6 7" key="1">
    <citation type="submission" date="2018-06" db="EMBL/GenBank/DDBJ databases">
        <title>Freshwater and sediment microbial communities from various areas in North America, analyzing microbe dynamics in response to fracking.</title>
        <authorList>
            <person name="Lamendella R."/>
        </authorList>
    </citation>
    <scope>NUCLEOTIDE SEQUENCE [LARGE SCALE GENOMIC DNA]</scope>
    <source>
        <strain evidence="6 7">99A</strain>
    </source>
</reference>
<dbReference type="InterPro" id="IPR029439">
    <property type="entry name" value="Wzt_C"/>
</dbReference>
<dbReference type="GO" id="GO:0005524">
    <property type="term" value="F:ATP binding"/>
    <property type="evidence" value="ECO:0007669"/>
    <property type="project" value="UniProtKB-KW"/>
</dbReference>
<evidence type="ECO:0000313" key="7">
    <source>
        <dbReference type="Proteomes" id="UP000248729"/>
    </source>
</evidence>
<comment type="similarity">
    <text evidence="1">Belongs to the ABC transporter superfamily.</text>
</comment>
<feature type="domain" description="ABC transporter" evidence="5">
    <location>
        <begin position="27"/>
        <end position="246"/>
    </location>
</feature>
<dbReference type="GO" id="GO:0016020">
    <property type="term" value="C:membrane"/>
    <property type="evidence" value="ECO:0007669"/>
    <property type="project" value="InterPro"/>
</dbReference>
<dbReference type="EMBL" id="QLTR01000050">
    <property type="protein sequence ID" value="RAS54436.1"/>
    <property type="molecule type" value="Genomic_DNA"/>
</dbReference>
<dbReference type="Proteomes" id="UP000248729">
    <property type="component" value="Unassembled WGS sequence"/>
</dbReference>
<dbReference type="Pfam" id="PF00005">
    <property type="entry name" value="ABC_tran"/>
    <property type="match status" value="1"/>
</dbReference>
<dbReference type="InterPro" id="IPR003439">
    <property type="entry name" value="ABC_transporter-like_ATP-bd"/>
</dbReference>
<comment type="caution">
    <text evidence="6">The sequence shown here is derived from an EMBL/GenBank/DDBJ whole genome shotgun (WGS) entry which is preliminary data.</text>
</comment>
<dbReference type="SMART" id="SM00382">
    <property type="entry name" value="AAA"/>
    <property type="match status" value="1"/>
</dbReference>
<dbReference type="PANTHER" id="PTHR46743">
    <property type="entry name" value="TEICHOIC ACIDS EXPORT ATP-BINDING PROTEIN TAGH"/>
    <property type="match status" value="1"/>
</dbReference>
<evidence type="ECO:0000256" key="3">
    <source>
        <dbReference type="ARBA" id="ARBA00022741"/>
    </source>
</evidence>
<dbReference type="InterPro" id="IPR017871">
    <property type="entry name" value="ABC_transporter-like_CS"/>
</dbReference>
<dbReference type="RefSeq" id="WP_112404804.1">
    <property type="nucleotide sequence ID" value="NZ_QLTR01000050.1"/>
</dbReference>
<evidence type="ECO:0000256" key="2">
    <source>
        <dbReference type="ARBA" id="ARBA00022448"/>
    </source>
</evidence>
<dbReference type="AlphaFoldDB" id="A0A329E2R8"/>
<keyword evidence="3" id="KW-0547">Nucleotide-binding</keyword>
<dbReference type="Gene3D" id="2.70.50.60">
    <property type="entry name" value="abc- transporter (atp binding component) like domain"/>
    <property type="match status" value="1"/>
</dbReference>
<gene>
    <name evidence="6" type="ORF">DET48_1508</name>
</gene>
<dbReference type="SUPFAM" id="SSF52540">
    <property type="entry name" value="P-loop containing nucleoside triphosphate hydrolases"/>
    <property type="match status" value="1"/>
</dbReference>
<accession>A0A329E2R8</accession>
<dbReference type="InterPro" id="IPR027417">
    <property type="entry name" value="P-loop_NTPase"/>
</dbReference>
<evidence type="ECO:0000256" key="1">
    <source>
        <dbReference type="ARBA" id="ARBA00005417"/>
    </source>
</evidence>
<dbReference type="PROSITE" id="PS00211">
    <property type="entry name" value="ABC_TRANSPORTER_1"/>
    <property type="match status" value="1"/>
</dbReference>
<proteinExistence type="inferred from homology"/>
<name>A0A329E2R8_VIBDI</name>
<dbReference type="CDD" id="cd03220">
    <property type="entry name" value="ABC_KpsT_Wzt"/>
    <property type="match status" value="1"/>
</dbReference>
<organism evidence="6 7">
    <name type="scientific">Vibrio diazotrophicus</name>
    <dbReference type="NCBI Taxonomy" id="685"/>
    <lineage>
        <taxon>Bacteria</taxon>
        <taxon>Pseudomonadati</taxon>
        <taxon>Pseudomonadota</taxon>
        <taxon>Gammaproteobacteria</taxon>
        <taxon>Vibrionales</taxon>
        <taxon>Vibrionaceae</taxon>
        <taxon>Vibrio</taxon>
    </lineage>
</organism>
<keyword evidence="2" id="KW-0813">Transport</keyword>
<dbReference type="CDD" id="cd10147">
    <property type="entry name" value="Wzt_C-like"/>
    <property type="match status" value="1"/>
</dbReference>
<dbReference type="InterPro" id="IPR050683">
    <property type="entry name" value="Bact_Polysacc_Export_ATP-bd"/>
</dbReference>
<dbReference type="Pfam" id="PF14524">
    <property type="entry name" value="Wzt_C"/>
    <property type="match status" value="1"/>
</dbReference>
<dbReference type="InterPro" id="IPR003593">
    <property type="entry name" value="AAA+_ATPase"/>
</dbReference>
<keyword evidence="4 6" id="KW-0067">ATP-binding</keyword>
<dbReference type="GO" id="GO:0140359">
    <property type="term" value="F:ABC-type transporter activity"/>
    <property type="evidence" value="ECO:0007669"/>
    <property type="project" value="InterPro"/>
</dbReference>
<sequence>MSYKTVIKAEGLDKKFLMFSNPLERLKQLVGIRKNYDQHTALENISFEIHRGETVGIIGVNGSGKSTLLQLICGTLTPTSGSVIVDGRISALLELGAGFNPEFTGLENIYLNATLMGLSKKETDDILQDVVDFADIGDFINQPVKTYSSGMFARLAFSTAIHVEPEILIVDEILAVGDSRFQRKCLDKFKEIRSTGCTILFVSHDDYQVRNICDKVLYLKKGQQVFFGDADEGVTYYLQDLQSMDNEEDQSANSESTARLIDITNPLLLNKDKKVVEEITTGDAVTLQFDYSCSDINLVGGLSFVFNLYRKDSVYVCGTTTEMQEANIRKDIANGRVCITFPSLDLLAGIYNWRIAVNDSEGIQILSELVPVCEFKVKDTFKTVGLYDIEHSWSLEEIK</sequence>
<dbReference type="PROSITE" id="PS50893">
    <property type="entry name" value="ABC_TRANSPORTER_2"/>
    <property type="match status" value="1"/>
</dbReference>
<evidence type="ECO:0000256" key="4">
    <source>
        <dbReference type="ARBA" id="ARBA00022840"/>
    </source>
</evidence>
<dbReference type="GO" id="GO:0016887">
    <property type="term" value="F:ATP hydrolysis activity"/>
    <property type="evidence" value="ECO:0007669"/>
    <property type="project" value="InterPro"/>
</dbReference>
<evidence type="ECO:0000313" key="6">
    <source>
        <dbReference type="EMBL" id="RAS54436.1"/>
    </source>
</evidence>
<dbReference type="InterPro" id="IPR015860">
    <property type="entry name" value="ABC_transpr_TagH-like"/>
</dbReference>
<evidence type="ECO:0000259" key="5">
    <source>
        <dbReference type="PROSITE" id="PS50893"/>
    </source>
</evidence>
<dbReference type="Gene3D" id="3.40.50.300">
    <property type="entry name" value="P-loop containing nucleotide triphosphate hydrolases"/>
    <property type="match status" value="1"/>
</dbReference>
<dbReference type="PANTHER" id="PTHR46743:SF2">
    <property type="entry name" value="TEICHOIC ACIDS EXPORT ATP-BINDING PROTEIN TAGH"/>
    <property type="match status" value="1"/>
</dbReference>
<protein>
    <submittedName>
        <fullName evidence="6">Lipopolysaccharide transport system ATP-binding protein/teichoic acid transport system ATP-binding protein</fullName>
    </submittedName>
</protein>